<reference evidence="11" key="1">
    <citation type="submission" date="2007-04" db="EMBL/GenBank/DDBJ databases">
        <title>Annotation of Pediculus humanus corporis strain USDA.</title>
        <authorList>
            <person name="Kirkness E."/>
            <person name="Hannick L."/>
            <person name="Hass B."/>
            <person name="Bruggner R."/>
            <person name="Lawson D."/>
            <person name="Bidwell S."/>
            <person name="Joardar V."/>
            <person name="Caler E."/>
            <person name="Walenz B."/>
            <person name="Inman J."/>
            <person name="Schobel S."/>
            <person name="Galinsky K."/>
            <person name="Amedeo P."/>
            <person name="Strausberg R."/>
        </authorList>
    </citation>
    <scope>NUCLEOTIDE SEQUENCE</scope>
    <source>
        <strain evidence="11">USDA</strain>
    </source>
</reference>
<evidence type="ECO:0000313" key="12">
    <source>
        <dbReference type="EnsemblMetazoa" id="PHUM257080-PA"/>
    </source>
</evidence>
<proteinExistence type="inferred from homology"/>
<evidence type="ECO:0000256" key="7">
    <source>
        <dbReference type="ARBA" id="ARBA00022989"/>
    </source>
</evidence>
<evidence type="ECO:0000256" key="4">
    <source>
        <dbReference type="ARBA" id="ARBA00022231"/>
    </source>
</evidence>
<evidence type="ECO:0000313" key="11">
    <source>
        <dbReference type="EMBL" id="EEB13760.1"/>
    </source>
</evidence>
<comment type="function">
    <text evidence="1">TRAP proteins are part of a complex whose function is to bind calcium to the ER membrane and thereby regulate the retention of ER resident proteins.</text>
</comment>
<evidence type="ECO:0000256" key="1">
    <source>
        <dbReference type="ARBA" id="ARBA00002838"/>
    </source>
</evidence>
<keyword evidence="8 10" id="KW-0472">Membrane</keyword>
<dbReference type="AlphaFoldDB" id="E0VK54"/>
<dbReference type="Pfam" id="PF07074">
    <property type="entry name" value="TRAP-gamma"/>
    <property type="match status" value="1"/>
</dbReference>
<dbReference type="InterPro" id="IPR009779">
    <property type="entry name" value="SSR3"/>
</dbReference>
<comment type="similarity">
    <text evidence="3">Belongs to the TRAP-gamma family.</text>
</comment>
<dbReference type="EnsemblMetazoa" id="PHUM257080-RA">
    <property type="protein sequence ID" value="PHUM257080-PA"/>
    <property type="gene ID" value="PHUM257080"/>
</dbReference>
<dbReference type="EMBL" id="AAZO01002978">
    <property type="status" value="NOT_ANNOTATED_CDS"/>
    <property type="molecule type" value="Genomic_DNA"/>
</dbReference>
<dbReference type="RefSeq" id="XP_002426498.1">
    <property type="nucleotide sequence ID" value="XM_002426453.1"/>
</dbReference>
<dbReference type="OMA" id="PLWLFWR"/>
<keyword evidence="6" id="KW-0256">Endoplasmic reticulum</keyword>
<sequence length="169" mass="19812">MSGKQQKSFTKEEELLLQDFSRNVSTKSSALFYGNAFIVSTIPIWLFWRIHMIELLPSLLFFIIVTAGSTYLVAFAYKNTKFVLKHKIAVKREEAVTREMSKKLSDDKKMSKKEKDERILWKKNEVSDYEATTFSIFYNNSLFVAIVIFSSFYLLKGFSPSMYPFYRNL</sequence>
<keyword evidence="13" id="KW-1185">Reference proteome</keyword>
<dbReference type="Proteomes" id="UP000009046">
    <property type="component" value="Unassembled WGS sequence"/>
</dbReference>
<dbReference type="STRING" id="121224.E0VK54"/>
<feature type="transmembrane region" description="Helical" evidence="10">
    <location>
        <begin position="136"/>
        <end position="155"/>
    </location>
</feature>
<evidence type="ECO:0000256" key="10">
    <source>
        <dbReference type="SAM" id="Phobius"/>
    </source>
</evidence>
<protein>
    <recommendedName>
        <fullName evidence="4">Translocon-associated protein subunit gamma</fullName>
    </recommendedName>
    <alternativeName>
        <fullName evidence="9">Signal sequence receptor subunit gamma</fullName>
    </alternativeName>
</protein>
<evidence type="ECO:0000313" key="13">
    <source>
        <dbReference type="Proteomes" id="UP000009046"/>
    </source>
</evidence>
<dbReference type="GeneID" id="8235231"/>
<name>E0VK54_PEDHC</name>
<dbReference type="OrthoDB" id="10059529at2759"/>
<organism>
    <name type="scientific">Pediculus humanus subsp. corporis</name>
    <name type="common">Body louse</name>
    <dbReference type="NCBI Taxonomy" id="121224"/>
    <lineage>
        <taxon>Eukaryota</taxon>
        <taxon>Metazoa</taxon>
        <taxon>Ecdysozoa</taxon>
        <taxon>Arthropoda</taxon>
        <taxon>Hexapoda</taxon>
        <taxon>Insecta</taxon>
        <taxon>Pterygota</taxon>
        <taxon>Neoptera</taxon>
        <taxon>Paraneoptera</taxon>
        <taxon>Psocodea</taxon>
        <taxon>Troctomorpha</taxon>
        <taxon>Phthiraptera</taxon>
        <taxon>Anoplura</taxon>
        <taxon>Pediculidae</taxon>
        <taxon>Pediculus</taxon>
    </lineage>
</organism>
<accession>E0VK54</accession>
<dbReference type="PANTHER" id="PTHR13399">
    <property type="entry name" value="TRANSLOCON-ASSOCIATED PROTEIN TRAP , GAMMA SUBUNIT"/>
    <property type="match status" value="1"/>
</dbReference>
<evidence type="ECO:0000256" key="9">
    <source>
        <dbReference type="ARBA" id="ARBA00030917"/>
    </source>
</evidence>
<dbReference type="HOGENOM" id="CLU_092935_0_0_1"/>
<evidence type="ECO:0000256" key="8">
    <source>
        <dbReference type="ARBA" id="ARBA00023136"/>
    </source>
</evidence>
<feature type="transmembrane region" description="Helical" evidence="10">
    <location>
        <begin position="30"/>
        <end position="48"/>
    </location>
</feature>
<dbReference type="FunCoup" id="E0VK54">
    <property type="interactions" value="1288"/>
</dbReference>
<reference evidence="11" key="2">
    <citation type="submission" date="2007-04" db="EMBL/GenBank/DDBJ databases">
        <title>The genome of the human body louse.</title>
        <authorList>
            <consortium name="The Human Body Louse Genome Consortium"/>
            <person name="Kirkness E."/>
            <person name="Walenz B."/>
            <person name="Hass B."/>
            <person name="Bruggner R."/>
            <person name="Strausberg R."/>
        </authorList>
    </citation>
    <scope>NUCLEOTIDE SEQUENCE</scope>
    <source>
        <strain evidence="11">USDA</strain>
    </source>
</reference>
<dbReference type="GO" id="GO:0005789">
    <property type="term" value="C:endoplasmic reticulum membrane"/>
    <property type="evidence" value="ECO:0007669"/>
    <property type="project" value="UniProtKB-SubCell"/>
</dbReference>
<evidence type="ECO:0000256" key="3">
    <source>
        <dbReference type="ARBA" id="ARBA00007990"/>
    </source>
</evidence>
<comment type="subcellular location">
    <subcellularLocation>
        <location evidence="2">Endoplasmic reticulum membrane</location>
        <topology evidence="2">Multi-pass membrane protein</topology>
    </subcellularLocation>
</comment>
<keyword evidence="7 10" id="KW-1133">Transmembrane helix</keyword>
<gene>
    <name evidence="12" type="primary">8235231</name>
    <name evidence="11" type="ORF">Phum_PHUM257080</name>
</gene>
<dbReference type="GO" id="GO:0006614">
    <property type="term" value="P:SRP-dependent cotranslational protein targeting to membrane"/>
    <property type="evidence" value="ECO:0007669"/>
    <property type="project" value="InterPro"/>
</dbReference>
<evidence type="ECO:0000256" key="6">
    <source>
        <dbReference type="ARBA" id="ARBA00022824"/>
    </source>
</evidence>
<reference evidence="12" key="3">
    <citation type="submission" date="2020-05" db="UniProtKB">
        <authorList>
            <consortium name="EnsemblMetazoa"/>
        </authorList>
    </citation>
    <scope>IDENTIFICATION</scope>
    <source>
        <strain evidence="12">USDA</strain>
    </source>
</reference>
<dbReference type="VEuPathDB" id="VectorBase:PHUM257080"/>
<dbReference type="EMBL" id="DS235239">
    <property type="protein sequence ID" value="EEB13760.1"/>
    <property type="molecule type" value="Genomic_DNA"/>
</dbReference>
<dbReference type="KEGG" id="phu:Phum_PHUM257080"/>
<dbReference type="InParanoid" id="E0VK54"/>
<dbReference type="CTD" id="8235231"/>
<dbReference type="PANTHER" id="PTHR13399:SF2">
    <property type="entry name" value="TRANSLOCON-ASSOCIATED PROTEIN SUBUNIT GAMMA"/>
    <property type="match status" value="1"/>
</dbReference>
<evidence type="ECO:0000256" key="5">
    <source>
        <dbReference type="ARBA" id="ARBA00022692"/>
    </source>
</evidence>
<evidence type="ECO:0000256" key="2">
    <source>
        <dbReference type="ARBA" id="ARBA00004477"/>
    </source>
</evidence>
<feature type="transmembrane region" description="Helical" evidence="10">
    <location>
        <begin position="55"/>
        <end position="77"/>
    </location>
</feature>
<dbReference type="eggNOG" id="KOG4490">
    <property type="taxonomic scope" value="Eukaryota"/>
</dbReference>
<keyword evidence="5 10" id="KW-0812">Transmembrane</keyword>